<gene>
    <name evidence="2" type="ORF">SAMN05660909_02155</name>
</gene>
<name>A0A1H4BM44_9BACT</name>
<sequence length="61" mass="7089">MPSIRYLLEDMGNAVACKKLIYKLGKDFIQNKNGQTEIYFGLSIFVPRTGFFTVWFSISYK</sequence>
<dbReference type="AlphaFoldDB" id="A0A1H4BM44"/>
<evidence type="ECO:0000313" key="2">
    <source>
        <dbReference type="EMBL" id="SEA49124.1"/>
    </source>
</evidence>
<keyword evidence="1" id="KW-1133">Transmembrane helix</keyword>
<keyword evidence="3" id="KW-1185">Reference proteome</keyword>
<dbReference type="EMBL" id="FNRL01000008">
    <property type="protein sequence ID" value="SEA49124.1"/>
    <property type="molecule type" value="Genomic_DNA"/>
</dbReference>
<organism evidence="2 3">
    <name type="scientific">Chitinophaga terrae</name>
    <name type="common">ex Kim and Jung 2007</name>
    <dbReference type="NCBI Taxonomy" id="408074"/>
    <lineage>
        <taxon>Bacteria</taxon>
        <taxon>Pseudomonadati</taxon>
        <taxon>Bacteroidota</taxon>
        <taxon>Chitinophagia</taxon>
        <taxon>Chitinophagales</taxon>
        <taxon>Chitinophagaceae</taxon>
        <taxon>Chitinophaga</taxon>
    </lineage>
</organism>
<reference evidence="3" key="1">
    <citation type="submission" date="2016-10" db="EMBL/GenBank/DDBJ databases">
        <authorList>
            <person name="Varghese N."/>
            <person name="Submissions S."/>
        </authorList>
    </citation>
    <scope>NUCLEOTIDE SEQUENCE [LARGE SCALE GENOMIC DNA]</scope>
    <source>
        <strain evidence="3">DSM 23920</strain>
    </source>
</reference>
<accession>A0A1H4BM44</accession>
<feature type="transmembrane region" description="Helical" evidence="1">
    <location>
        <begin position="38"/>
        <end position="58"/>
    </location>
</feature>
<proteinExistence type="predicted"/>
<dbReference type="Proteomes" id="UP000199656">
    <property type="component" value="Unassembled WGS sequence"/>
</dbReference>
<keyword evidence="1" id="KW-0812">Transmembrane</keyword>
<evidence type="ECO:0000313" key="3">
    <source>
        <dbReference type="Proteomes" id="UP000199656"/>
    </source>
</evidence>
<dbReference type="STRING" id="408074.SAMN05660909_02155"/>
<protein>
    <submittedName>
        <fullName evidence="2">Uncharacterized protein</fullName>
    </submittedName>
</protein>
<evidence type="ECO:0000256" key="1">
    <source>
        <dbReference type="SAM" id="Phobius"/>
    </source>
</evidence>
<keyword evidence="1" id="KW-0472">Membrane</keyword>